<dbReference type="Gene3D" id="2.60.120.600">
    <property type="entry name" value="Domain of unknown function DUF1214, C-terminal domain"/>
    <property type="match status" value="1"/>
</dbReference>
<dbReference type="Gene3D" id="2.60.40.1610">
    <property type="entry name" value="Domain of unknown function DUF1254"/>
    <property type="match status" value="1"/>
</dbReference>
<dbReference type="InterPro" id="IPR037049">
    <property type="entry name" value="DUF1214_C_sf"/>
</dbReference>
<reference evidence="3" key="1">
    <citation type="submission" date="2020-06" db="EMBL/GenBank/DDBJ databases">
        <title>Whole Genome Sequence of Bradyrhizobium sp. Strain 66S1MB.</title>
        <authorList>
            <person name="Bromfield E."/>
            <person name="Cloutier S."/>
        </authorList>
    </citation>
    <scope>NUCLEOTIDE SEQUENCE</scope>
    <source>
        <strain evidence="3">66S1MB</strain>
    </source>
</reference>
<name>A0A973WJV3_9BRAD</name>
<gene>
    <name evidence="3" type="ORF">HU230_07470</name>
</gene>
<dbReference type="PANTHER" id="PTHR36509:SF2">
    <property type="entry name" value="BLL3101 PROTEIN"/>
    <property type="match status" value="1"/>
</dbReference>
<evidence type="ECO:0000313" key="3">
    <source>
        <dbReference type="EMBL" id="NVL05556.1"/>
    </source>
</evidence>
<evidence type="ECO:0000259" key="1">
    <source>
        <dbReference type="Pfam" id="PF06742"/>
    </source>
</evidence>
<protein>
    <submittedName>
        <fullName evidence="3">DUF1254 domain-containing protein</fullName>
    </submittedName>
</protein>
<dbReference type="InterPro" id="IPR006311">
    <property type="entry name" value="TAT_signal"/>
</dbReference>
<comment type="caution">
    <text evidence="3">The sequence shown here is derived from an EMBL/GenBank/DDBJ whole genome shotgun (WGS) entry which is preliminary data.</text>
</comment>
<dbReference type="Pfam" id="PF06742">
    <property type="entry name" value="DUF1214"/>
    <property type="match status" value="1"/>
</dbReference>
<dbReference type="Pfam" id="PF06863">
    <property type="entry name" value="DUF1254"/>
    <property type="match status" value="1"/>
</dbReference>
<dbReference type="InterPro" id="IPR010621">
    <property type="entry name" value="DUF1214"/>
</dbReference>
<dbReference type="InterPro" id="IPR037050">
    <property type="entry name" value="DUF1254_sf"/>
</dbReference>
<dbReference type="SUPFAM" id="SSF160935">
    <property type="entry name" value="VPA0735-like"/>
    <property type="match status" value="1"/>
</dbReference>
<dbReference type="RefSeq" id="WP_176529555.1">
    <property type="nucleotide sequence ID" value="NZ_CP088022.1"/>
</dbReference>
<feature type="domain" description="DUF1214" evidence="1">
    <location>
        <begin position="344"/>
        <end position="454"/>
    </location>
</feature>
<accession>A0A973WJV3</accession>
<evidence type="ECO:0000259" key="2">
    <source>
        <dbReference type="Pfam" id="PF06863"/>
    </source>
</evidence>
<dbReference type="InterPro" id="IPR010679">
    <property type="entry name" value="DUF1254"/>
</dbReference>
<sequence>MTTLLTRRDFVLGTAALSVGANTNGAAAASLAPSDARVIAKEATIYGVPMLENYRIMTSYFVNRDDPDFKAPWNAINSVARVFTPDDKAIQTPNSDTPYSQLGADLRAEPLVLTVPAVEKRRYYSLQFIDLYTFNFAYVGSRATGNDSGSFLLAGPRWKGERPKGIKAIIRSETELNLVLYRTQLFDQADLDGVKRVQAGYKVQTLSSFLGRPAPPPMSATHFPAPLVQDEQKSSPEFFVLLNFLLQFCPTHPSERSLMARFARLNIAAGKNFDPGGLSPEMRKAVTDGMADAWKALAEFKAKEVDTGKRTAADGFGTRAMLKNDYMTRMASAVLGIYGNTKDEAMYPAYFRDADGGMLNGANRYMLRFKSGQLPPANAFWSLTMYELPSSLLYANKINRYLINSAMHDSLKRDPDGGYTLYIQNESPGVDREPNWLPCPKGPFWTTLRIYWPKAEALKGQWKQPPLQRVA</sequence>
<dbReference type="AlphaFoldDB" id="A0A973WJV3"/>
<organism evidence="3">
    <name type="scientific">Bradyrhizobium quebecense</name>
    <dbReference type="NCBI Taxonomy" id="2748629"/>
    <lineage>
        <taxon>Bacteria</taxon>
        <taxon>Pseudomonadati</taxon>
        <taxon>Pseudomonadota</taxon>
        <taxon>Alphaproteobacteria</taxon>
        <taxon>Hyphomicrobiales</taxon>
        <taxon>Nitrobacteraceae</taxon>
        <taxon>Bradyrhizobium</taxon>
    </lineage>
</organism>
<proteinExistence type="predicted"/>
<dbReference type="EMBL" id="JABWSX010000001">
    <property type="protein sequence ID" value="NVL05556.1"/>
    <property type="molecule type" value="Genomic_DNA"/>
</dbReference>
<dbReference type="PROSITE" id="PS51318">
    <property type="entry name" value="TAT"/>
    <property type="match status" value="1"/>
</dbReference>
<feature type="domain" description="DUF1254" evidence="2">
    <location>
        <begin position="74"/>
        <end position="204"/>
    </location>
</feature>
<dbReference type="PANTHER" id="PTHR36509">
    <property type="entry name" value="BLL3101 PROTEIN"/>
    <property type="match status" value="1"/>
</dbReference>